<dbReference type="Pfam" id="PF24996">
    <property type="entry name" value="NANM"/>
    <property type="match status" value="2"/>
</dbReference>
<sequence>MELKLNQLSVDGLTEHLDKGVSASYAALIGNKLIVAGGANFPGKLGFEGGTKAYYSEIVSYDEESGKWRLIGHLPDSAAYGVSVPLSDGALWVGGNNATTSLRSVLRVSLNETGAAVLKPFPQLPATMDNMAGSAIADTVFVAGGNIDEKPANRFYCIDARSGSEWKELPQFPGPPRLQPLLVPIKQNNRSYLYLLGGFFGGDSLRQPVISSEILRYDVTAGKWEITGELTDEETGEHFSLTGAVAMPVENRYILCMGGVNRTIFLDAITTQYNITYNGALTVEGRQLLHLEFSKEYMTRPIEDYKFSRECRIFDTVTGGWKTILDTSLTARAGATLVFEGKEFYVVQGELKPGVRTPVTIKGEINL</sequence>
<evidence type="ECO:0000313" key="2">
    <source>
        <dbReference type="Proteomes" id="UP000178485"/>
    </source>
</evidence>
<gene>
    <name evidence="1" type="primary">nanM</name>
    <name evidence="1" type="ORF">ING2E5A_0814</name>
</gene>
<dbReference type="GO" id="GO:0016853">
    <property type="term" value="F:isomerase activity"/>
    <property type="evidence" value="ECO:0007669"/>
    <property type="project" value="UniProtKB-KW"/>
</dbReference>
<keyword evidence="1" id="KW-0413">Isomerase</keyword>
<keyword evidence="2" id="KW-1185">Reference proteome</keyword>
<accession>A0A1G4G558</accession>
<dbReference type="AlphaFoldDB" id="A0A1G4G558"/>
<name>A0A1G4G558_9BACT</name>
<dbReference type="PANTHER" id="PTHR45632">
    <property type="entry name" value="LD33804P"/>
    <property type="match status" value="1"/>
</dbReference>
<proteinExistence type="predicted"/>
<dbReference type="SUPFAM" id="SSF117281">
    <property type="entry name" value="Kelch motif"/>
    <property type="match status" value="1"/>
</dbReference>
<dbReference type="InterPro" id="IPR056734">
    <property type="entry name" value="NANM"/>
</dbReference>
<protein>
    <submittedName>
        <fullName evidence="1">N-acetylneuraminate epimerase</fullName>
        <ecNumber evidence="1">5.1.3.24</ecNumber>
    </submittedName>
</protein>
<reference evidence="1 2" key="1">
    <citation type="submission" date="2016-08" db="EMBL/GenBank/DDBJ databases">
        <authorList>
            <person name="Seilhamer J.J."/>
        </authorList>
    </citation>
    <scope>NUCLEOTIDE SEQUENCE [LARGE SCALE GENOMIC DNA]</scope>
    <source>
        <strain evidence="1">ING2-E5A</strain>
    </source>
</reference>
<dbReference type="Gene3D" id="2.120.10.80">
    <property type="entry name" value="Kelch-type beta propeller"/>
    <property type="match status" value="1"/>
</dbReference>
<dbReference type="Proteomes" id="UP000178485">
    <property type="component" value="Chromosome i"/>
</dbReference>
<evidence type="ECO:0000313" key="1">
    <source>
        <dbReference type="EMBL" id="SCM56301.1"/>
    </source>
</evidence>
<dbReference type="NCBIfam" id="TIGR03548">
    <property type="entry name" value="mutarot_permut"/>
    <property type="match status" value="1"/>
</dbReference>
<dbReference type="STRING" id="1642646.ING2E5A_0814"/>
<dbReference type="InterPro" id="IPR015915">
    <property type="entry name" value="Kelch-typ_b-propeller"/>
</dbReference>
<dbReference type="KEGG" id="pmuc:ING2E5A_0814"/>
<organism evidence="1 2">
    <name type="scientific">Petrimonas mucosa</name>
    <dbReference type="NCBI Taxonomy" id="1642646"/>
    <lineage>
        <taxon>Bacteria</taxon>
        <taxon>Pseudomonadati</taxon>
        <taxon>Bacteroidota</taxon>
        <taxon>Bacteroidia</taxon>
        <taxon>Bacteroidales</taxon>
        <taxon>Dysgonomonadaceae</taxon>
        <taxon>Petrimonas</taxon>
    </lineage>
</organism>
<dbReference type="InterPro" id="IPR019937">
    <property type="entry name" value="Cycl-permuted_mutarotase"/>
</dbReference>
<dbReference type="EMBL" id="LT608328">
    <property type="protein sequence ID" value="SCM56301.1"/>
    <property type="molecule type" value="Genomic_DNA"/>
</dbReference>
<dbReference type="RefSeq" id="WP_071136281.1">
    <property type="nucleotide sequence ID" value="NZ_LT608328.1"/>
</dbReference>
<dbReference type="EC" id="5.1.3.24" evidence="1"/>